<proteinExistence type="predicted"/>
<dbReference type="Ensembl" id="ENSOART00020077939.1">
    <property type="protein sequence ID" value="ENSOARP00020047287.1"/>
    <property type="gene ID" value="ENSOARG00020037122.1"/>
</dbReference>
<reference evidence="1" key="2">
    <citation type="submission" date="2025-08" db="UniProtKB">
        <authorList>
            <consortium name="Ensembl"/>
        </authorList>
    </citation>
    <scope>IDENTIFICATION</scope>
</reference>
<evidence type="ECO:0000313" key="1">
    <source>
        <dbReference type="Ensembl" id="ENSOARP00020047287.1"/>
    </source>
</evidence>
<protein>
    <submittedName>
        <fullName evidence="1">Uncharacterized protein</fullName>
    </submittedName>
</protein>
<sequence>MEVKRMLFWLLLLRSPLYPKIRLVRILPDHFHLGPDAHEILWKLTMITASLGISAFVIFFWRTVLAVKPPVYQVNLEQISEKINHFVKENRQLAENIASMEQKINDSKKRLQETRRQNKMCSHEALKFKDNIKTIERVNEFLNDLLQSSRARLQSVRGQNVKTLNLILEKENSAENMKDANLANTSGISEFESAFNEACVNEVEVKPEQLHEQNVQLNTEKNQLQHANAEFEDSELKALRNKNCQRVENAFLTEGEKSLKDICDALRSVKAEKEVELKLLKRKEAFLVELYEQRKMAAEEKLRKKQCEWMERENQLSAAEENLKLVSAEAHSYKQQTEQMQEELQQQEFSFRHQISLLEKKAQDNWIKGRILEREMAEQSKEAAYLRHKLAITEKQGLQQKYGVPNPVLGRPETQKPPGRDTGPGMAPMRNNNSFPTMDVQKGQVITDARGLFPFQGPPCMPYPMGCPLSPLKGCGPLPPPPPWLPMGPQPMPPHLSGGVPV</sequence>
<reference evidence="1" key="1">
    <citation type="submission" date="2020-11" db="EMBL/GenBank/DDBJ databases">
        <authorList>
            <person name="Davenport K.M."/>
            <person name="Bickhart D.M."/>
            <person name="Smith T.P.L."/>
            <person name="Murdoch B.M."/>
            <person name="Rosen B.D."/>
        </authorList>
    </citation>
    <scope>NUCLEOTIDE SEQUENCE [LARGE SCALE GENOMIC DNA]</scope>
    <source>
        <strain evidence="1">OAR_USU_Benz2616</strain>
    </source>
</reference>
<name>A0AC11DND5_SHEEP</name>
<reference evidence="1" key="3">
    <citation type="submission" date="2025-09" db="UniProtKB">
        <authorList>
            <consortium name="Ensembl"/>
        </authorList>
    </citation>
    <scope>IDENTIFICATION</scope>
</reference>
<organism evidence="1">
    <name type="scientific">Ovis aries</name>
    <name type="common">Sheep</name>
    <dbReference type="NCBI Taxonomy" id="9940"/>
    <lineage>
        <taxon>Eukaryota</taxon>
        <taxon>Metazoa</taxon>
        <taxon>Chordata</taxon>
        <taxon>Craniata</taxon>
        <taxon>Vertebrata</taxon>
        <taxon>Euteleostomi</taxon>
        <taxon>Mammalia</taxon>
        <taxon>Eutheria</taxon>
        <taxon>Laurasiatheria</taxon>
        <taxon>Artiodactyla</taxon>
        <taxon>Ruminantia</taxon>
        <taxon>Pecora</taxon>
        <taxon>Bovidae</taxon>
        <taxon>Caprinae</taxon>
        <taxon>Ovis</taxon>
    </lineage>
</organism>
<accession>A0AC11DND5</accession>